<comment type="subcellular location">
    <subcellularLocation>
        <location evidence="5">Cell membrane</location>
        <topology evidence="5">Multi-pass membrane protein</topology>
    </subcellularLocation>
</comment>
<gene>
    <name evidence="6" type="ORF">KL86DYS1_31682</name>
</gene>
<evidence type="ECO:0000256" key="3">
    <source>
        <dbReference type="ARBA" id="ARBA00022989"/>
    </source>
</evidence>
<comment type="similarity">
    <text evidence="5">Belongs to the UPF0060 family.</text>
</comment>
<dbReference type="InterPro" id="IPR037185">
    <property type="entry name" value="EmrE-like"/>
</dbReference>
<evidence type="ECO:0000256" key="4">
    <source>
        <dbReference type="ARBA" id="ARBA00023136"/>
    </source>
</evidence>
<evidence type="ECO:0000313" key="6">
    <source>
        <dbReference type="EMBL" id="SBW07497.1"/>
    </source>
</evidence>
<dbReference type="AlphaFoldDB" id="A0A212K7A1"/>
<dbReference type="Gene3D" id="1.10.3730.20">
    <property type="match status" value="1"/>
</dbReference>
<feature type="transmembrane region" description="Helical" evidence="5">
    <location>
        <begin position="96"/>
        <end position="113"/>
    </location>
</feature>
<reference evidence="6" key="1">
    <citation type="submission" date="2016-04" db="EMBL/GenBank/DDBJ databases">
        <authorList>
            <person name="Evans L.H."/>
            <person name="Alamgir A."/>
            <person name="Owens N."/>
            <person name="Weber N.D."/>
            <person name="Virtaneva K."/>
            <person name="Barbian K."/>
            <person name="Babar A."/>
            <person name="Rosenke K."/>
        </authorList>
    </citation>
    <scope>NUCLEOTIDE SEQUENCE</scope>
    <source>
        <strain evidence="6">86-1</strain>
    </source>
</reference>
<dbReference type="NCBIfam" id="NF002586">
    <property type="entry name" value="PRK02237.1"/>
    <property type="match status" value="1"/>
</dbReference>
<dbReference type="SUPFAM" id="SSF103481">
    <property type="entry name" value="Multidrug resistance efflux transporter EmrE"/>
    <property type="match status" value="1"/>
</dbReference>
<dbReference type="InterPro" id="IPR003844">
    <property type="entry name" value="UPF0060"/>
</dbReference>
<dbReference type="PANTHER" id="PTHR36116">
    <property type="entry name" value="UPF0060 MEMBRANE PROTEIN YNFA"/>
    <property type="match status" value="1"/>
</dbReference>
<keyword evidence="2 5" id="KW-0812">Transmembrane</keyword>
<proteinExistence type="inferred from homology"/>
<evidence type="ECO:0000256" key="1">
    <source>
        <dbReference type="ARBA" id="ARBA00022475"/>
    </source>
</evidence>
<name>A0A212K7A1_9BACT</name>
<sequence>MQNIQLTMILKSIPIFILAGLCEIGGGYLVWLCLKEGKPWWYGVLGALILAFYGVVATWQTSNFARVYATYGGFFIVMSILWAMKFDNYSPDKYDIIGALIALLGVCIIYYFPRN</sequence>
<dbReference type="GO" id="GO:0005886">
    <property type="term" value="C:plasma membrane"/>
    <property type="evidence" value="ECO:0007669"/>
    <property type="project" value="UniProtKB-SubCell"/>
</dbReference>
<dbReference type="Pfam" id="PF02694">
    <property type="entry name" value="UPF0060"/>
    <property type="match status" value="1"/>
</dbReference>
<keyword evidence="4 5" id="KW-0472">Membrane</keyword>
<feature type="transmembrane region" description="Helical" evidence="5">
    <location>
        <begin position="40"/>
        <end position="59"/>
    </location>
</feature>
<dbReference type="PANTHER" id="PTHR36116:SF1">
    <property type="entry name" value="UPF0060 MEMBRANE PROTEIN YNFA"/>
    <property type="match status" value="1"/>
</dbReference>
<keyword evidence="1 5" id="KW-1003">Cell membrane</keyword>
<dbReference type="EMBL" id="FLUM01000003">
    <property type="protein sequence ID" value="SBW07497.1"/>
    <property type="molecule type" value="Genomic_DNA"/>
</dbReference>
<accession>A0A212K7A1</accession>
<feature type="transmembrane region" description="Helical" evidence="5">
    <location>
        <begin position="12"/>
        <end position="34"/>
    </location>
</feature>
<feature type="transmembrane region" description="Helical" evidence="5">
    <location>
        <begin position="66"/>
        <end position="84"/>
    </location>
</feature>
<protein>
    <submittedName>
        <fullName evidence="6">Uncharacterized protein</fullName>
    </submittedName>
</protein>
<keyword evidence="3 5" id="KW-1133">Transmembrane helix</keyword>
<organism evidence="6">
    <name type="scientific">uncultured Dysgonomonas sp</name>
    <dbReference type="NCBI Taxonomy" id="206096"/>
    <lineage>
        <taxon>Bacteria</taxon>
        <taxon>Pseudomonadati</taxon>
        <taxon>Bacteroidota</taxon>
        <taxon>Bacteroidia</taxon>
        <taxon>Bacteroidales</taxon>
        <taxon>Dysgonomonadaceae</taxon>
        <taxon>Dysgonomonas</taxon>
        <taxon>environmental samples</taxon>
    </lineage>
</organism>
<evidence type="ECO:0000256" key="2">
    <source>
        <dbReference type="ARBA" id="ARBA00022692"/>
    </source>
</evidence>
<evidence type="ECO:0000256" key="5">
    <source>
        <dbReference type="HAMAP-Rule" id="MF_00010"/>
    </source>
</evidence>
<dbReference type="HAMAP" id="MF_00010">
    <property type="entry name" value="UPF0060"/>
    <property type="match status" value="1"/>
</dbReference>